<dbReference type="PROSITE" id="PS00107">
    <property type="entry name" value="PROTEIN_KINASE_ATP"/>
    <property type="match status" value="1"/>
</dbReference>
<evidence type="ECO:0000256" key="2">
    <source>
        <dbReference type="ARBA" id="ARBA00022741"/>
    </source>
</evidence>
<evidence type="ECO:0000313" key="7">
    <source>
        <dbReference type="EMBL" id="OMJ74353.1"/>
    </source>
</evidence>
<comment type="subunit">
    <text evidence="1">Monomer.</text>
</comment>
<organism evidence="7 8">
    <name type="scientific">Stentor coeruleus</name>
    <dbReference type="NCBI Taxonomy" id="5963"/>
    <lineage>
        <taxon>Eukaryota</taxon>
        <taxon>Sar</taxon>
        <taxon>Alveolata</taxon>
        <taxon>Ciliophora</taxon>
        <taxon>Postciliodesmatophora</taxon>
        <taxon>Heterotrichea</taxon>
        <taxon>Heterotrichida</taxon>
        <taxon>Stentoridae</taxon>
        <taxon>Stentor</taxon>
    </lineage>
</organism>
<gene>
    <name evidence="7" type="ORF">SteCoe_26742</name>
</gene>
<reference evidence="7 8" key="1">
    <citation type="submission" date="2016-11" db="EMBL/GenBank/DDBJ databases">
        <title>The macronuclear genome of Stentor coeruleus: a giant cell with tiny introns.</title>
        <authorList>
            <person name="Slabodnick M."/>
            <person name="Ruby J.G."/>
            <person name="Reiff S.B."/>
            <person name="Swart E.C."/>
            <person name="Gosai S."/>
            <person name="Prabakaran S."/>
            <person name="Witkowska E."/>
            <person name="Larue G.E."/>
            <person name="Fisher S."/>
            <person name="Freeman R.M."/>
            <person name="Gunawardena J."/>
            <person name="Chu W."/>
            <person name="Stover N.A."/>
            <person name="Gregory B.D."/>
            <person name="Nowacki M."/>
            <person name="Derisi J."/>
            <person name="Roy S.W."/>
            <person name="Marshall W.F."/>
            <person name="Sood P."/>
        </authorList>
    </citation>
    <scope>NUCLEOTIDE SEQUENCE [LARGE SCALE GENOMIC DNA]</scope>
    <source>
        <strain evidence="7">WM001</strain>
    </source>
</reference>
<evidence type="ECO:0000256" key="5">
    <source>
        <dbReference type="RuleBase" id="RU000304"/>
    </source>
</evidence>
<keyword evidence="8" id="KW-1185">Reference proteome</keyword>
<dbReference type="InterPro" id="IPR008271">
    <property type="entry name" value="Ser/Thr_kinase_AS"/>
</dbReference>
<dbReference type="Gene3D" id="1.10.510.10">
    <property type="entry name" value="Transferase(Phosphotransferase) domain 1"/>
    <property type="match status" value="1"/>
</dbReference>
<dbReference type="GO" id="GO:0004674">
    <property type="term" value="F:protein serine/threonine kinase activity"/>
    <property type="evidence" value="ECO:0007669"/>
    <property type="project" value="UniProtKB-KW"/>
</dbReference>
<dbReference type="FunFam" id="1.10.510.10:FF:000571">
    <property type="entry name" value="Maternal embryonic leucine zipper kinase"/>
    <property type="match status" value="1"/>
</dbReference>
<accession>A0A1R2BC53</accession>
<feature type="domain" description="Protein kinase" evidence="6">
    <location>
        <begin position="42"/>
        <end position="299"/>
    </location>
</feature>
<keyword evidence="3 4" id="KW-0067">ATP-binding</keyword>
<comment type="caution">
    <text evidence="7">The sequence shown here is derived from an EMBL/GenBank/DDBJ whole genome shotgun (WGS) entry which is preliminary data.</text>
</comment>
<keyword evidence="5" id="KW-0808">Transferase</keyword>
<dbReference type="Proteomes" id="UP000187209">
    <property type="component" value="Unassembled WGS sequence"/>
</dbReference>
<dbReference type="Pfam" id="PF00069">
    <property type="entry name" value="Pkinase"/>
    <property type="match status" value="1"/>
</dbReference>
<evidence type="ECO:0000313" key="8">
    <source>
        <dbReference type="Proteomes" id="UP000187209"/>
    </source>
</evidence>
<dbReference type="AlphaFoldDB" id="A0A1R2BC53"/>
<evidence type="ECO:0000256" key="1">
    <source>
        <dbReference type="ARBA" id="ARBA00011245"/>
    </source>
</evidence>
<keyword evidence="5" id="KW-0418">Kinase</keyword>
<dbReference type="InterPro" id="IPR000719">
    <property type="entry name" value="Prot_kinase_dom"/>
</dbReference>
<dbReference type="PROSITE" id="PS50011">
    <property type="entry name" value="PROTEIN_KINASE_DOM"/>
    <property type="match status" value="1"/>
</dbReference>
<evidence type="ECO:0000256" key="4">
    <source>
        <dbReference type="PROSITE-ProRule" id="PRU10141"/>
    </source>
</evidence>
<evidence type="ECO:0000259" key="6">
    <source>
        <dbReference type="PROSITE" id="PS50011"/>
    </source>
</evidence>
<dbReference type="PROSITE" id="PS00108">
    <property type="entry name" value="PROTEIN_KINASE_ST"/>
    <property type="match status" value="1"/>
</dbReference>
<dbReference type="GO" id="GO:0005524">
    <property type="term" value="F:ATP binding"/>
    <property type="evidence" value="ECO:0007669"/>
    <property type="project" value="UniProtKB-UniRule"/>
</dbReference>
<dbReference type="EMBL" id="MPUH01000757">
    <property type="protein sequence ID" value="OMJ74353.1"/>
    <property type="molecule type" value="Genomic_DNA"/>
</dbReference>
<proteinExistence type="inferred from homology"/>
<dbReference type="SMART" id="SM00220">
    <property type="entry name" value="S_TKc"/>
    <property type="match status" value="1"/>
</dbReference>
<dbReference type="OrthoDB" id="193931at2759"/>
<dbReference type="PANTHER" id="PTHR24347">
    <property type="entry name" value="SERINE/THREONINE-PROTEIN KINASE"/>
    <property type="match status" value="1"/>
</dbReference>
<dbReference type="InterPro" id="IPR017441">
    <property type="entry name" value="Protein_kinase_ATP_BS"/>
</dbReference>
<keyword evidence="2 4" id="KW-0547">Nucleotide-binding</keyword>
<feature type="binding site" evidence="4">
    <location>
        <position position="71"/>
    </location>
    <ligand>
        <name>ATP</name>
        <dbReference type="ChEBI" id="CHEBI:30616"/>
    </ligand>
</feature>
<comment type="similarity">
    <text evidence="5">Belongs to the protein kinase superfamily.</text>
</comment>
<sequence>MGCILVKNHLVSTVKINTYKAPCINLKCLEKIKTSDSNLSNYVSLSFLGVGGYGEVLEAFHVPSKTYRALKIISKINFKHKEHNFCQVQRESLILSKLSHKNIIGYFETLEDDLKFYIITELCLGGSLAEKLRKSKKFSEAFTIEIMKQVLDAVEYLHSQKIIHRDIKLENILLKDSSSNSIKLIDFGCSEYIKPGESLSSCMGSLFYLAPEVIKGNSTEKTDVWSCGILALIMLTGTLPYLGKNLTEIKEEIRCLSNNDVNQRILNISFEAQNFIRQMLEVDQSKRVTAGNARKHAWLNNTC</sequence>
<dbReference type="InterPro" id="IPR011009">
    <property type="entry name" value="Kinase-like_dom_sf"/>
</dbReference>
<protein>
    <recommendedName>
        <fullName evidence="6">Protein kinase domain-containing protein</fullName>
    </recommendedName>
</protein>
<evidence type="ECO:0000256" key="3">
    <source>
        <dbReference type="ARBA" id="ARBA00022840"/>
    </source>
</evidence>
<keyword evidence="5" id="KW-0723">Serine/threonine-protein kinase</keyword>
<name>A0A1R2BC53_9CILI</name>
<dbReference type="SUPFAM" id="SSF56112">
    <property type="entry name" value="Protein kinase-like (PK-like)"/>
    <property type="match status" value="1"/>
</dbReference>